<dbReference type="Proteomes" id="UP000434850">
    <property type="component" value="Unassembled WGS sequence"/>
</dbReference>
<evidence type="ECO:0000256" key="9">
    <source>
        <dbReference type="ARBA" id="ARBA00022989"/>
    </source>
</evidence>
<comment type="caution">
    <text evidence="13">The sequence shown here is derived from an EMBL/GenBank/DDBJ whole genome shotgun (WGS) entry which is preliminary data.</text>
</comment>
<dbReference type="NCBIfam" id="TIGR00885">
    <property type="entry name" value="fucP"/>
    <property type="match status" value="1"/>
</dbReference>
<dbReference type="SUPFAM" id="SSF103473">
    <property type="entry name" value="MFS general substrate transporter"/>
    <property type="match status" value="1"/>
</dbReference>
<dbReference type="InterPro" id="IPR050375">
    <property type="entry name" value="MFS_TsgA-like"/>
</dbReference>
<keyword evidence="10 11" id="KW-0472">Membrane</keyword>
<keyword evidence="6" id="KW-0997">Cell inner membrane</keyword>
<dbReference type="Pfam" id="PF07690">
    <property type="entry name" value="MFS_1"/>
    <property type="match status" value="1"/>
</dbReference>
<organism evidence="13 14">
    <name type="scientific">Mucilaginibacter aquatilis</name>
    <dbReference type="NCBI Taxonomy" id="1517760"/>
    <lineage>
        <taxon>Bacteria</taxon>
        <taxon>Pseudomonadati</taxon>
        <taxon>Bacteroidota</taxon>
        <taxon>Sphingobacteriia</taxon>
        <taxon>Sphingobacteriales</taxon>
        <taxon>Sphingobacteriaceae</taxon>
        <taxon>Mucilaginibacter</taxon>
    </lineage>
</organism>
<gene>
    <name evidence="13" type="primary">fucP</name>
    <name evidence="13" type="ORF">GO816_16845</name>
</gene>
<dbReference type="GO" id="GO:1904659">
    <property type="term" value="P:D-glucose transmembrane transport"/>
    <property type="evidence" value="ECO:0007669"/>
    <property type="project" value="InterPro"/>
</dbReference>
<evidence type="ECO:0000256" key="5">
    <source>
        <dbReference type="ARBA" id="ARBA00022475"/>
    </source>
</evidence>
<evidence type="ECO:0000256" key="8">
    <source>
        <dbReference type="ARBA" id="ARBA00022692"/>
    </source>
</evidence>
<reference evidence="13 14" key="1">
    <citation type="submission" date="2019-12" db="EMBL/GenBank/DDBJ databases">
        <title>Mucilaginibacter sp. HME9299 genome sequencing and assembly.</title>
        <authorList>
            <person name="Kang H."/>
            <person name="Kim H."/>
            <person name="Joh K."/>
        </authorList>
    </citation>
    <scope>NUCLEOTIDE SEQUENCE [LARGE SCALE GENOMIC DNA]</scope>
    <source>
        <strain evidence="13 14">HME9299</strain>
    </source>
</reference>
<dbReference type="GO" id="GO:0015535">
    <property type="term" value="F:fucose:proton symporter activity"/>
    <property type="evidence" value="ECO:0007669"/>
    <property type="project" value="InterPro"/>
</dbReference>
<dbReference type="PROSITE" id="PS50850">
    <property type="entry name" value="MFS"/>
    <property type="match status" value="1"/>
</dbReference>
<evidence type="ECO:0000256" key="10">
    <source>
        <dbReference type="ARBA" id="ARBA00023136"/>
    </source>
</evidence>
<name>A0A6I4IC32_9SPHI</name>
<proteinExistence type="inferred from homology"/>
<sequence>MNKKNTLPIILLTTLFFLWGFAHNLDPILIPHLKRSFTLSNVQATLVDTAVYAAYFVMAIPAGLIMKRFGYKSAIVTGLVFFAIGCYLFIPAANTQQYSFFLIALFIIACGLATLETVANPFMTLLGSPETAAQRLNLAQSFNGFATMLAPAIGTELILIHSTPDEQLKLMPAAARKAALAAEAASVKGPYMALTIILVIIAVVFLFVKLPNVQAAENKSTSKRGFLSILRHRHLSWGIAAQFFYVGAQTCIISLFVLYAVSVANLTDREAGHLASICGLVFLAGRFIGTFLMKYISSNRLLGIYAIINTILCFGAIYLSGSYAIYTVIAISFFMSIMFPTIFALGIKDLGPERELGSSLIIMSIVGGAIVPRAFGYLSDASHDIRMGYYVPMVCFVIIALFAFRGHRVVVRTNEQSVNAIY</sequence>
<evidence type="ECO:0000256" key="7">
    <source>
        <dbReference type="ARBA" id="ARBA00022597"/>
    </source>
</evidence>
<dbReference type="PANTHER" id="PTHR43702:SF3">
    <property type="entry name" value="PROTEIN TSGA"/>
    <property type="match status" value="1"/>
</dbReference>
<dbReference type="GO" id="GO:0005354">
    <property type="term" value="F:galactose transmembrane transporter activity"/>
    <property type="evidence" value="ECO:0007669"/>
    <property type="project" value="InterPro"/>
</dbReference>
<dbReference type="Gene3D" id="1.20.1250.20">
    <property type="entry name" value="MFS general substrate transporter like domains"/>
    <property type="match status" value="2"/>
</dbReference>
<evidence type="ECO:0000256" key="3">
    <source>
        <dbReference type="ARBA" id="ARBA00009120"/>
    </source>
</evidence>
<dbReference type="GO" id="GO:0005886">
    <property type="term" value="C:plasma membrane"/>
    <property type="evidence" value="ECO:0007669"/>
    <property type="project" value="UniProtKB-SubCell"/>
</dbReference>
<dbReference type="NCBIfam" id="TIGR01272">
    <property type="entry name" value="gluP"/>
    <property type="match status" value="1"/>
</dbReference>
<dbReference type="InterPro" id="IPR011701">
    <property type="entry name" value="MFS"/>
</dbReference>
<comment type="function">
    <text evidence="1">Intake of glucose and galactose.</text>
</comment>
<dbReference type="RefSeq" id="WP_157543120.1">
    <property type="nucleotide sequence ID" value="NZ_WQLA01000007.1"/>
</dbReference>
<feature type="transmembrane region" description="Helical" evidence="11">
    <location>
        <begin position="271"/>
        <end position="289"/>
    </location>
</feature>
<evidence type="ECO:0000259" key="12">
    <source>
        <dbReference type="PROSITE" id="PS50850"/>
    </source>
</evidence>
<protein>
    <submittedName>
        <fullName evidence="13">L-fucose:H+ symporter permease</fullName>
    </submittedName>
</protein>
<comment type="subcellular location">
    <subcellularLocation>
        <location evidence="2">Cell inner membrane</location>
        <topology evidence="2">Multi-pass membrane protein</topology>
    </subcellularLocation>
</comment>
<feature type="transmembrane region" description="Helical" evidence="11">
    <location>
        <begin position="142"/>
        <end position="162"/>
    </location>
</feature>
<feature type="transmembrane region" description="Helical" evidence="11">
    <location>
        <begin position="357"/>
        <end position="375"/>
    </location>
</feature>
<keyword evidence="8 11" id="KW-0812">Transmembrane</keyword>
<dbReference type="InterPro" id="IPR036259">
    <property type="entry name" value="MFS_trans_sf"/>
</dbReference>
<evidence type="ECO:0000256" key="1">
    <source>
        <dbReference type="ARBA" id="ARBA00003321"/>
    </source>
</evidence>
<feature type="transmembrane region" description="Helical" evidence="11">
    <location>
        <begin position="46"/>
        <end position="66"/>
    </location>
</feature>
<keyword evidence="5" id="KW-1003">Cell membrane</keyword>
<dbReference type="PANTHER" id="PTHR43702">
    <property type="entry name" value="L-FUCOSE-PROTON SYMPORTER"/>
    <property type="match status" value="1"/>
</dbReference>
<feature type="transmembrane region" description="Helical" evidence="11">
    <location>
        <begin position="234"/>
        <end position="259"/>
    </location>
</feature>
<dbReference type="OrthoDB" id="9786665at2"/>
<comment type="similarity">
    <text evidence="3">Belongs to the major facilitator superfamily. FHS transporter (TC 2.A.1.7) family.</text>
</comment>
<keyword evidence="14" id="KW-1185">Reference proteome</keyword>
<keyword evidence="7" id="KW-0762">Sugar transport</keyword>
<feature type="transmembrane region" description="Helical" evidence="11">
    <location>
        <begin position="301"/>
        <end position="319"/>
    </location>
</feature>
<dbReference type="CDD" id="cd17394">
    <property type="entry name" value="MFS_FucP_like"/>
    <property type="match status" value="1"/>
</dbReference>
<dbReference type="InterPro" id="IPR005275">
    <property type="entry name" value="Lfuc_symporter_FucP"/>
</dbReference>
<evidence type="ECO:0000313" key="14">
    <source>
        <dbReference type="Proteomes" id="UP000434850"/>
    </source>
</evidence>
<dbReference type="InterPro" id="IPR005964">
    <property type="entry name" value="Glc/Gal_transptr_bac"/>
</dbReference>
<accession>A0A6I4IC32</accession>
<dbReference type="AlphaFoldDB" id="A0A6I4IC32"/>
<dbReference type="GO" id="GO:0055056">
    <property type="term" value="F:D-glucose transmembrane transporter activity"/>
    <property type="evidence" value="ECO:0007669"/>
    <property type="project" value="InterPro"/>
</dbReference>
<evidence type="ECO:0000256" key="4">
    <source>
        <dbReference type="ARBA" id="ARBA00022448"/>
    </source>
</evidence>
<feature type="transmembrane region" description="Helical" evidence="11">
    <location>
        <begin position="387"/>
        <end position="404"/>
    </location>
</feature>
<keyword evidence="4" id="KW-0813">Transport</keyword>
<keyword evidence="9 11" id="KW-1133">Transmembrane helix</keyword>
<evidence type="ECO:0000256" key="2">
    <source>
        <dbReference type="ARBA" id="ARBA00004429"/>
    </source>
</evidence>
<dbReference type="InterPro" id="IPR020846">
    <property type="entry name" value="MFS_dom"/>
</dbReference>
<dbReference type="EMBL" id="WQLA01000007">
    <property type="protein sequence ID" value="MVN92805.1"/>
    <property type="molecule type" value="Genomic_DNA"/>
</dbReference>
<feature type="transmembrane region" description="Helical" evidence="11">
    <location>
        <begin position="98"/>
        <end position="122"/>
    </location>
</feature>
<evidence type="ECO:0000256" key="6">
    <source>
        <dbReference type="ARBA" id="ARBA00022519"/>
    </source>
</evidence>
<evidence type="ECO:0000256" key="11">
    <source>
        <dbReference type="SAM" id="Phobius"/>
    </source>
</evidence>
<evidence type="ECO:0000313" key="13">
    <source>
        <dbReference type="EMBL" id="MVN92805.1"/>
    </source>
</evidence>
<feature type="domain" description="Major facilitator superfamily (MFS) profile" evidence="12">
    <location>
        <begin position="8"/>
        <end position="418"/>
    </location>
</feature>
<feature type="transmembrane region" description="Helical" evidence="11">
    <location>
        <begin position="73"/>
        <end position="92"/>
    </location>
</feature>
<feature type="transmembrane region" description="Helical" evidence="11">
    <location>
        <begin position="191"/>
        <end position="213"/>
    </location>
</feature>
<feature type="transmembrane region" description="Helical" evidence="11">
    <location>
        <begin position="325"/>
        <end position="345"/>
    </location>
</feature>